<sequence length="267" mass="30424">MEYNLGIGETIEVIFPQDSFHHIVGLHRVGTNESIETDTYFAPVITSYNCTRKNILIDDQTQKVSECIFKGSRLPTDKIISLVNGLNIYEIGGTSDCMKVNLIGAMVPRPFINIYILTTFKLFLEATGVKFIPSPFIVGGFLYEQVIHSDVILISFKGYYLDPKYFNVLYTNQATSYNLSNCIYVDQTSDKEYYYEELTCTLPSLGMSEFDGDLVDLVPILKEYFFENVTINPAHNFTKLNWQSTSSSLKPIYYIIFSIFAIIINLI</sequence>
<gene>
    <name evidence="1" type="ORF">CYY_007141</name>
</gene>
<reference evidence="1" key="1">
    <citation type="submission" date="2020-01" db="EMBL/GenBank/DDBJ databases">
        <title>Development of genomics and gene disruption for Polysphondylium violaceum indicates a role for the polyketide synthase stlB in stalk morphogenesis.</title>
        <authorList>
            <person name="Narita B."/>
            <person name="Kawabe Y."/>
            <person name="Kin K."/>
            <person name="Saito T."/>
            <person name="Gibbs R."/>
            <person name="Kuspa A."/>
            <person name="Muzny D."/>
            <person name="Queller D."/>
            <person name="Richards S."/>
            <person name="Strassman J."/>
            <person name="Sucgang R."/>
            <person name="Worley K."/>
            <person name="Schaap P."/>
        </authorList>
    </citation>
    <scope>NUCLEOTIDE SEQUENCE</scope>
    <source>
        <strain evidence="1">QSvi11</strain>
    </source>
</reference>
<comment type="caution">
    <text evidence="1">The sequence shown here is derived from an EMBL/GenBank/DDBJ whole genome shotgun (WGS) entry which is preliminary data.</text>
</comment>
<keyword evidence="2" id="KW-1185">Reference proteome</keyword>
<evidence type="ECO:0000313" key="1">
    <source>
        <dbReference type="EMBL" id="KAF2071542.1"/>
    </source>
</evidence>
<dbReference type="Proteomes" id="UP000695562">
    <property type="component" value="Unassembled WGS sequence"/>
</dbReference>
<protein>
    <submittedName>
        <fullName evidence="1">Uncharacterized protein</fullName>
    </submittedName>
</protein>
<dbReference type="AlphaFoldDB" id="A0A8J4PQW0"/>
<evidence type="ECO:0000313" key="2">
    <source>
        <dbReference type="Proteomes" id="UP000695562"/>
    </source>
</evidence>
<name>A0A8J4PQW0_9MYCE</name>
<organism evidence="1 2">
    <name type="scientific">Polysphondylium violaceum</name>
    <dbReference type="NCBI Taxonomy" id="133409"/>
    <lineage>
        <taxon>Eukaryota</taxon>
        <taxon>Amoebozoa</taxon>
        <taxon>Evosea</taxon>
        <taxon>Eumycetozoa</taxon>
        <taxon>Dictyostelia</taxon>
        <taxon>Dictyosteliales</taxon>
        <taxon>Dictyosteliaceae</taxon>
        <taxon>Polysphondylium</taxon>
    </lineage>
</organism>
<dbReference type="EMBL" id="AJWJ01000364">
    <property type="protein sequence ID" value="KAF2071542.1"/>
    <property type="molecule type" value="Genomic_DNA"/>
</dbReference>
<proteinExistence type="predicted"/>
<accession>A0A8J4PQW0</accession>